<dbReference type="InterPro" id="IPR025738">
    <property type="entry name" value="BatD"/>
</dbReference>
<keyword evidence="2" id="KW-1185">Reference proteome</keyword>
<dbReference type="PANTHER" id="PTHR40940:SF1">
    <property type="entry name" value="PROTEIN BATD"/>
    <property type="match status" value="1"/>
</dbReference>
<gene>
    <name evidence="1" type="ORF">EIZ48_19050</name>
</gene>
<evidence type="ECO:0008006" key="3">
    <source>
        <dbReference type="Google" id="ProtNLM"/>
    </source>
</evidence>
<dbReference type="Proteomes" id="UP000738517">
    <property type="component" value="Unassembled WGS sequence"/>
</dbReference>
<dbReference type="PANTHER" id="PTHR40940">
    <property type="entry name" value="PROTEIN BATD-RELATED"/>
    <property type="match status" value="1"/>
</dbReference>
<evidence type="ECO:0000313" key="1">
    <source>
        <dbReference type="EMBL" id="NBI54619.1"/>
    </source>
</evidence>
<name>A0ABW9YNK0_9GAMM</name>
<sequence length="467" mass="53161">MTAAIHHQCLVRPFFQMASRYMFSLCFALWFVVCLAGLPAYASGLSVDNAEPPAVEVKAWLDDKKQLDDGRYAVNQQVILYIDVATPRWFTGGTRIASIEIPGVIVKQRNSLATNYSQRKEGVTWSHQRWEITLYPQQSGRFVVPSIDVDVQVSVPDGRSVKGRIATLPLTFDVSLPSPLLIQNGHWLSASELKIEEQWELSRDAGELKVGDAITRTVTVHGEDTLSVLIPPILPSYVQQEQQQTVTNPFQVYVQPPKLSDSQERGNYRSSRLDQAVYIVQSGGDIVFPALELQWWNTSSQQLETLSLPEKHIRAHHTWRSWLRTYWLDLALFGVSMAVLSLSGLLASHYYNTRPTPAWWQFCRALCRGDLPQARLMIYRRLHQRTGLVELAKADQFCRCAALPSQQAKWDKLQQRFQAGKGSLLSFVRLWRGLGRCLRPGLSRRSRFLIMPKALPQLQELPHKTKK</sequence>
<protein>
    <recommendedName>
        <fullName evidence="3">Protein BatD</fullName>
    </recommendedName>
</protein>
<dbReference type="RefSeq" id="WP_160654799.1">
    <property type="nucleotide sequence ID" value="NZ_RSEJ01000022.1"/>
</dbReference>
<reference evidence="1 2" key="1">
    <citation type="journal article" date="2017" name="Int. J. Syst. Evol. Microbiol.">
        <title>Photobacterium alginatilyticum sp. nov., a marine bacterium isolated from bottom seawater.</title>
        <authorList>
            <person name="Wang X."/>
            <person name="Wang Y."/>
            <person name="Yang X."/>
            <person name="Sun H."/>
            <person name="Li B."/>
            <person name="Zhang X.H."/>
        </authorList>
    </citation>
    <scope>NUCLEOTIDE SEQUENCE [LARGE SCALE GENOMIC DNA]</scope>
    <source>
        <strain evidence="1 2">P03D4</strain>
    </source>
</reference>
<comment type="caution">
    <text evidence="1">The sequence shown here is derived from an EMBL/GenBank/DDBJ whole genome shotgun (WGS) entry which is preliminary data.</text>
</comment>
<proteinExistence type="predicted"/>
<organism evidence="1 2">
    <name type="scientific">Photobacterium alginatilyticum</name>
    <dbReference type="NCBI Taxonomy" id="1775171"/>
    <lineage>
        <taxon>Bacteria</taxon>
        <taxon>Pseudomonadati</taxon>
        <taxon>Pseudomonadota</taxon>
        <taxon>Gammaproteobacteria</taxon>
        <taxon>Vibrionales</taxon>
        <taxon>Vibrionaceae</taxon>
        <taxon>Photobacterium</taxon>
    </lineage>
</organism>
<dbReference type="EMBL" id="RSEJ01000022">
    <property type="protein sequence ID" value="NBI54619.1"/>
    <property type="molecule type" value="Genomic_DNA"/>
</dbReference>
<accession>A0ABW9YNK0</accession>
<evidence type="ECO:0000313" key="2">
    <source>
        <dbReference type="Proteomes" id="UP000738517"/>
    </source>
</evidence>